<dbReference type="EC" id="2.6.99.2" evidence="4"/>
<dbReference type="GO" id="GO:0008615">
    <property type="term" value="P:pyridoxine biosynthetic process"/>
    <property type="evidence" value="ECO:0007669"/>
    <property type="project" value="UniProtKB-UniRule"/>
</dbReference>
<comment type="subcellular location">
    <subcellularLocation>
        <location evidence="4">Cytoplasm</location>
    </subcellularLocation>
</comment>
<feature type="site" description="Transition state stabilizer" evidence="4">
    <location>
        <position position="155"/>
    </location>
</feature>
<proteinExistence type="inferred from homology"/>
<feature type="active site" description="Proton acceptor" evidence="4">
    <location>
        <position position="43"/>
    </location>
</feature>
<comment type="subunit">
    <text evidence="4">Homooctamer; tetramer of dimers.</text>
</comment>
<dbReference type="AlphaFoldDB" id="A0A255XS40"/>
<gene>
    <name evidence="4" type="primary">pdxJ</name>
    <name evidence="5" type="ORF">CHR90_06145</name>
</gene>
<dbReference type="Gene3D" id="3.20.20.70">
    <property type="entry name" value="Aldolase class I"/>
    <property type="match status" value="1"/>
</dbReference>
<protein>
    <recommendedName>
        <fullName evidence="4">Pyridoxine 5'-phosphate synthase</fullName>
        <shortName evidence="4">PNP synthase</shortName>
        <ecNumber evidence="4">2.6.99.2</ecNumber>
    </recommendedName>
</protein>
<dbReference type="NCBIfam" id="NF003626">
    <property type="entry name" value="PRK05265.1-4"/>
    <property type="match status" value="1"/>
</dbReference>
<dbReference type="InterPro" id="IPR013785">
    <property type="entry name" value="Aldolase_TIM"/>
</dbReference>
<accession>A0A255XS40</accession>
<comment type="function">
    <text evidence="4">Catalyzes the complicated ring closure reaction between the two acyclic compounds 1-deoxy-D-xylulose-5-phosphate (DXP) and 3-amino-2-oxopropyl phosphate (1-amino-acetone-3-phosphate or AAP) to form pyridoxine 5'-phosphate (PNP) and inorganic phosphate.</text>
</comment>
<dbReference type="Proteomes" id="UP000216361">
    <property type="component" value="Unassembled WGS sequence"/>
</dbReference>
<dbReference type="EMBL" id="NOXS01000030">
    <property type="protein sequence ID" value="OYQ19701.1"/>
    <property type="molecule type" value="Genomic_DNA"/>
</dbReference>
<feature type="binding site" evidence="4">
    <location>
        <position position="196"/>
    </location>
    <ligand>
        <name>3-amino-2-oxopropyl phosphate</name>
        <dbReference type="ChEBI" id="CHEBI:57279"/>
    </ligand>
</feature>
<evidence type="ECO:0000313" key="6">
    <source>
        <dbReference type="Proteomes" id="UP000216361"/>
    </source>
</evidence>
<dbReference type="PANTHER" id="PTHR30456:SF0">
    <property type="entry name" value="PYRIDOXINE 5'-PHOSPHATE SYNTHASE"/>
    <property type="match status" value="1"/>
</dbReference>
<keyword evidence="1 4" id="KW-0963">Cytoplasm</keyword>
<dbReference type="SUPFAM" id="SSF63892">
    <property type="entry name" value="Pyridoxine 5'-phosphate synthase"/>
    <property type="match status" value="1"/>
</dbReference>
<dbReference type="HAMAP" id="MF_00279">
    <property type="entry name" value="PdxJ"/>
    <property type="match status" value="1"/>
</dbReference>
<feature type="binding site" evidence="4">
    <location>
        <position position="50"/>
    </location>
    <ligand>
        <name>1-deoxy-D-xylulose 5-phosphate</name>
        <dbReference type="ChEBI" id="CHEBI:57792"/>
    </ligand>
</feature>
<feature type="binding site" evidence="4">
    <location>
        <position position="18"/>
    </location>
    <ligand>
        <name>3-amino-2-oxopropyl phosphate</name>
        <dbReference type="ChEBI" id="CHEBI:57279"/>
    </ligand>
</feature>
<dbReference type="InterPro" id="IPR036130">
    <property type="entry name" value="Pyridoxine-5'_phos_synth"/>
</dbReference>
<comment type="catalytic activity">
    <reaction evidence="4">
        <text>3-amino-2-oxopropyl phosphate + 1-deoxy-D-xylulose 5-phosphate = pyridoxine 5'-phosphate + phosphate + 2 H2O + H(+)</text>
        <dbReference type="Rhea" id="RHEA:15265"/>
        <dbReference type="ChEBI" id="CHEBI:15377"/>
        <dbReference type="ChEBI" id="CHEBI:15378"/>
        <dbReference type="ChEBI" id="CHEBI:43474"/>
        <dbReference type="ChEBI" id="CHEBI:57279"/>
        <dbReference type="ChEBI" id="CHEBI:57792"/>
        <dbReference type="ChEBI" id="CHEBI:58589"/>
        <dbReference type="EC" id="2.6.99.2"/>
    </reaction>
</comment>
<dbReference type="InterPro" id="IPR004569">
    <property type="entry name" value="PyrdxlP_synth_PdxJ"/>
</dbReference>
<comment type="caution">
    <text evidence="4">Lacks conserved residue(s) required for the propagation of feature annotation.</text>
</comment>
<feature type="binding site" evidence="4">
    <location>
        <position position="7"/>
    </location>
    <ligand>
        <name>3-amino-2-oxopropyl phosphate</name>
        <dbReference type="ChEBI" id="CHEBI:57279"/>
    </ligand>
</feature>
<evidence type="ECO:0000313" key="5">
    <source>
        <dbReference type="EMBL" id="OYQ19701.1"/>
    </source>
</evidence>
<evidence type="ECO:0000256" key="3">
    <source>
        <dbReference type="ARBA" id="ARBA00023096"/>
    </source>
</evidence>
<keyword evidence="3 4" id="KW-0664">Pyridoxine biosynthesis</keyword>
<keyword evidence="2 4" id="KW-0808">Transferase</keyword>
<dbReference type="PANTHER" id="PTHR30456">
    <property type="entry name" value="PYRIDOXINE 5'-PHOSPHATE SYNTHASE"/>
    <property type="match status" value="1"/>
</dbReference>
<feature type="binding site" evidence="4">
    <location>
        <position position="45"/>
    </location>
    <ligand>
        <name>1-deoxy-D-xylulose 5-phosphate</name>
        <dbReference type="ChEBI" id="CHEBI:57792"/>
    </ligand>
</feature>
<feature type="binding site" evidence="4">
    <location>
        <position position="105"/>
    </location>
    <ligand>
        <name>1-deoxy-D-xylulose 5-phosphate</name>
        <dbReference type="ChEBI" id="CHEBI:57792"/>
    </ligand>
</feature>
<evidence type="ECO:0000256" key="4">
    <source>
        <dbReference type="HAMAP-Rule" id="MF_00279"/>
    </source>
</evidence>
<sequence>MTRLSVNLNKVCLVRNSRGGNHPDPLAIARICLDAGAAGLTLHPRADARHARLDDVIAFMTLPEVASGAAELNVEGDLRPELMRCALEAGAHQFTVVPVTPGEVTSSRGWRAYDDHEALAAAVRFFNGQMRVSVFCDATKTSVAYAARAGADAVEFYTGAFAQAYGTPDGEALLEDLGVAADYARELGLRIHAGHDLDTVNLPACLARLRPDEVSIGHAIMAEALVDGFEAVVKRYLAVTAG</sequence>
<comment type="similarity">
    <text evidence="4">Belongs to the PNP synthase family.</text>
</comment>
<comment type="caution">
    <text evidence="5">The sequence shown here is derived from an EMBL/GenBank/DDBJ whole genome shotgun (WGS) entry which is preliminary data.</text>
</comment>
<feature type="binding site" evidence="4">
    <location>
        <begin position="217"/>
        <end position="218"/>
    </location>
    <ligand>
        <name>3-amino-2-oxopropyl phosphate</name>
        <dbReference type="ChEBI" id="CHEBI:57279"/>
    </ligand>
</feature>
<dbReference type="GO" id="GO:0005829">
    <property type="term" value="C:cytosol"/>
    <property type="evidence" value="ECO:0007669"/>
    <property type="project" value="TreeGrafter"/>
</dbReference>
<keyword evidence="6" id="KW-1185">Reference proteome</keyword>
<evidence type="ECO:0000256" key="2">
    <source>
        <dbReference type="ARBA" id="ARBA00022679"/>
    </source>
</evidence>
<feature type="active site" description="Proton acceptor" evidence="4">
    <location>
        <position position="75"/>
    </location>
</feature>
<dbReference type="Pfam" id="PF03740">
    <property type="entry name" value="PdxJ"/>
    <property type="match status" value="1"/>
</dbReference>
<feature type="active site" description="Proton donor" evidence="4">
    <location>
        <position position="195"/>
    </location>
</feature>
<dbReference type="RefSeq" id="WP_094408120.1">
    <property type="nucleotide sequence ID" value="NZ_BMJZ01000006.1"/>
</dbReference>
<name>A0A255XS40_9PROT</name>
<dbReference type="OrthoDB" id="9806590at2"/>
<reference evidence="5 6" key="1">
    <citation type="submission" date="2017-07" db="EMBL/GenBank/DDBJ databases">
        <title>Elstera cyanobacteriorum sp. nov., a novel bacterium isolated from cyanobacterial aggregates in a eutrophic lake.</title>
        <authorList>
            <person name="Cai H."/>
        </authorList>
    </citation>
    <scope>NUCLEOTIDE SEQUENCE [LARGE SCALE GENOMIC DNA]</scope>
    <source>
        <strain evidence="5 6">TH019</strain>
    </source>
</reference>
<organism evidence="5 6">
    <name type="scientific">Elstera cyanobacteriorum</name>
    <dbReference type="NCBI Taxonomy" id="2022747"/>
    <lineage>
        <taxon>Bacteria</taxon>
        <taxon>Pseudomonadati</taxon>
        <taxon>Pseudomonadota</taxon>
        <taxon>Alphaproteobacteria</taxon>
        <taxon>Rhodospirillales</taxon>
        <taxon>Rhodospirillaceae</taxon>
        <taxon>Elstera</taxon>
    </lineage>
</organism>
<comment type="pathway">
    <text evidence="4">Cofactor biosynthesis; pyridoxine 5'-phosphate biosynthesis; pyridoxine 5'-phosphate from D-erythrose 4-phosphate: step 5/5.</text>
</comment>
<dbReference type="UniPathway" id="UPA00244">
    <property type="reaction ID" value="UER00313"/>
</dbReference>
<dbReference type="GO" id="GO:0033856">
    <property type="term" value="F:pyridoxine 5'-phosphate synthase activity"/>
    <property type="evidence" value="ECO:0007669"/>
    <property type="project" value="UniProtKB-EC"/>
</dbReference>
<evidence type="ECO:0000256" key="1">
    <source>
        <dbReference type="ARBA" id="ARBA00022490"/>
    </source>
</evidence>